<reference evidence="1 2" key="1">
    <citation type="journal article" date="2013" name="Genome Announc.">
        <title>Draft Genome Sequence of the Cellulolytic, Mesophilic, Anaerobic Bacterium Clostridium termitidis Strain CT1112 (DSM 5398).</title>
        <authorList>
            <person name="Lal S."/>
            <person name="Ramachandran U."/>
            <person name="Zhang X."/>
            <person name="Munir R."/>
            <person name="Sparling R."/>
            <person name="Levin D.B."/>
        </authorList>
    </citation>
    <scope>NUCLEOTIDE SEQUENCE [LARGE SCALE GENOMIC DNA]</scope>
    <source>
        <strain evidence="1 2">CT1112</strain>
    </source>
</reference>
<name>S0G0B1_RUMCE</name>
<dbReference type="AlphaFoldDB" id="S0G0B1"/>
<organism evidence="1 2">
    <name type="scientific">Ruminiclostridium cellobioparum subsp. termitidis CT1112</name>
    <dbReference type="NCBI Taxonomy" id="1195236"/>
    <lineage>
        <taxon>Bacteria</taxon>
        <taxon>Bacillati</taxon>
        <taxon>Bacillota</taxon>
        <taxon>Clostridia</taxon>
        <taxon>Eubacteriales</taxon>
        <taxon>Oscillospiraceae</taxon>
        <taxon>Ruminiclostridium</taxon>
    </lineage>
</organism>
<dbReference type="Pfam" id="PF15585">
    <property type="entry name" value="Imm7"/>
    <property type="match status" value="1"/>
</dbReference>
<sequence>MYEFHGWATIRETYGSTEENNIKEIVENIKKFIEKLNWNGGLIDLRAINGEYQLSISGMSNHKGKDAEDVLKLYSFVGNVAQGSYGILYVRDDEDTNGYENKFQVFVLAKGKISHEEDSFLSPCVPVVEE</sequence>
<protein>
    <recommendedName>
        <fullName evidence="3">Immunity protein 7</fullName>
    </recommendedName>
</protein>
<evidence type="ECO:0008006" key="3">
    <source>
        <dbReference type="Google" id="ProtNLM"/>
    </source>
</evidence>
<gene>
    <name evidence="1" type="ORF">CTER_0048</name>
</gene>
<evidence type="ECO:0000313" key="1">
    <source>
        <dbReference type="EMBL" id="EMS74243.1"/>
    </source>
</evidence>
<accession>S0G0B1</accession>
<dbReference type="InterPro" id="IPR028965">
    <property type="entry name" value="Imm7"/>
</dbReference>
<evidence type="ECO:0000313" key="2">
    <source>
        <dbReference type="Proteomes" id="UP000014155"/>
    </source>
</evidence>
<comment type="caution">
    <text evidence="1">The sequence shown here is derived from an EMBL/GenBank/DDBJ whole genome shotgun (WGS) entry which is preliminary data.</text>
</comment>
<dbReference type="Proteomes" id="UP000014155">
    <property type="component" value="Unassembled WGS sequence"/>
</dbReference>
<dbReference type="eggNOG" id="ENOG5033HC8">
    <property type="taxonomic scope" value="Bacteria"/>
</dbReference>
<dbReference type="EMBL" id="AORV01000002">
    <property type="protein sequence ID" value="EMS74243.1"/>
    <property type="molecule type" value="Genomic_DNA"/>
</dbReference>
<keyword evidence="2" id="KW-1185">Reference proteome</keyword>
<dbReference type="RefSeq" id="WP_004622829.1">
    <property type="nucleotide sequence ID" value="NZ_AORV01000002.1"/>
</dbReference>
<dbReference type="PATRIC" id="fig|1195236.3.peg.46"/>
<proteinExistence type="predicted"/>